<evidence type="ECO:0000259" key="5">
    <source>
        <dbReference type="SMART" id="SM00922"/>
    </source>
</evidence>
<feature type="domain" description="Mandelate racemase/muconate lactonizing enzyme C-terminal" evidence="5">
    <location>
        <begin position="171"/>
        <end position="271"/>
    </location>
</feature>
<feature type="compositionally biased region" description="Low complexity" evidence="4">
    <location>
        <begin position="404"/>
        <end position="420"/>
    </location>
</feature>
<dbReference type="InterPro" id="IPR029065">
    <property type="entry name" value="Enolase_C-like"/>
</dbReference>
<evidence type="ECO:0000313" key="6">
    <source>
        <dbReference type="EMBL" id="NYD68269.1"/>
    </source>
</evidence>
<keyword evidence="2" id="KW-0479">Metal-binding</keyword>
<dbReference type="PANTHER" id="PTHR13794:SF58">
    <property type="entry name" value="MITOCHONDRIAL ENOLASE SUPERFAMILY MEMBER 1"/>
    <property type="match status" value="1"/>
</dbReference>
<evidence type="ECO:0000256" key="1">
    <source>
        <dbReference type="ARBA" id="ARBA00001946"/>
    </source>
</evidence>
<accession>A0A852SKV7</accession>
<dbReference type="EMBL" id="JACCBI010000001">
    <property type="protein sequence ID" value="NYD68269.1"/>
    <property type="molecule type" value="Genomic_DNA"/>
</dbReference>
<dbReference type="SFLD" id="SFLDS00001">
    <property type="entry name" value="Enolase"/>
    <property type="match status" value="1"/>
</dbReference>
<dbReference type="PANTHER" id="PTHR13794">
    <property type="entry name" value="ENOLASE SUPERFAMILY, MANDELATE RACEMASE"/>
    <property type="match status" value="1"/>
</dbReference>
<dbReference type="InterPro" id="IPR036849">
    <property type="entry name" value="Enolase-like_C_sf"/>
</dbReference>
<dbReference type="InterPro" id="IPR013341">
    <property type="entry name" value="Mandelate_racemase_N_dom"/>
</dbReference>
<dbReference type="Pfam" id="PF13378">
    <property type="entry name" value="MR_MLE_C"/>
    <property type="match status" value="1"/>
</dbReference>
<evidence type="ECO:0000313" key="7">
    <source>
        <dbReference type="Proteomes" id="UP000581087"/>
    </source>
</evidence>
<dbReference type="Gene3D" id="3.20.20.120">
    <property type="entry name" value="Enolase-like C-terminal domain"/>
    <property type="match status" value="1"/>
</dbReference>
<dbReference type="GO" id="GO:0016836">
    <property type="term" value="F:hydro-lyase activity"/>
    <property type="evidence" value="ECO:0007669"/>
    <property type="project" value="TreeGrafter"/>
</dbReference>
<name>A0A852SKV7_9MICO</name>
<dbReference type="Proteomes" id="UP000581087">
    <property type="component" value="Unassembled WGS sequence"/>
</dbReference>
<feature type="region of interest" description="Disordered" evidence="4">
    <location>
        <begin position="404"/>
        <end position="428"/>
    </location>
</feature>
<sequence length="428" mass="46737">MLWSRQHDCRCSILSTPFIRCMLNSRIRSRFRIVMKITGYRTIRTHRDWGRPVGDVNGFIASGVTEVAVLVLETDAGIEGIGIGSDHDVAQFFPALEGRDPREITSLYELLLAHAFKAGHGGATFGGIAILDSALWDLKSKAADEPLWRYLGGGDRFVAGYASGLDIALTDEQLVTFYASMAERGFTAGKLKGGRDVDTDLRRLRLIRDELSINTPRPALMLDANESWHLKQAVRYVCEIEQHIDLTWIEEPLRRWDAAGHRRLSRRVRASVATGENLTGLEQFRPLFDQEGVDIVQTGAVWGVTHFLRLAYAAHSRDLPISPVGLTSNPAVAHAAAAVPNHLSAEVQDLSSPFGVTVDQEYADGGIVLGDLPGAGIEVDEALIAAAGQEGNWREAAGPHVRPARTGLTLTPPAPLRTAPVAYTSHDE</sequence>
<gene>
    <name evidence="6" type="ORF">BJ972_002788</name>
</gene>
<dbReference type="GO" id="GO:0016052">
    <property type="term" value="P:carbohydrate catabolic process"/>
    <property type="evidence" value="ECO:0007669"/>
    <property type="project" value="TreeGrafter"/>
</dbReference>
<dbReference type="SMART" id="SM00922">
    <property type="entry name" value="MR_MLE"/>
    <property type="match status" value="1"/>
</dbReference>
<dbReference type="InterPro" id="IPR013342">
    <property type="entry name" value="Mandelate_racemase_C"/>
</dbReference>
<reference evidence="6 7" key="1">
    <citation type="submission" date="2020-07" db="EMBL/GenBank/DDBJ databases">
        <title>Sequencing the genomes of 1000 actinobacteria strains.</title>
        <authorList>
            <person name="Klenk H.-P."/>
        </authorList>
    </citation>
    <scope>NUCLEOTIDE SEQUENCE [LARGE SCALE GENOMIC DNA]</scope>
    <source>
        <strain evidence="6 7">DSM 23870</strain>
    </source>
</reference>
<dbReference type="GO" id="GO:0000287">
    <property type="term" value="F:magnesium ion binding"/>
    <property type="evidence" value="ECO:0007669"/>
    <property type="project" value="TreeGrafter"/>
</dbReference>
<dbReference type="InterPro" id="IPR046945">
    <property type="entry name" value="RHMD-like"/>
</dbReference>
<protein>
    <submittedName>
        <fullName evidence="6">L-alanine-DL-glutamate epimerase-like enolase superfamily enzyme</fullName>
    </submittedName>
</protein>
<evidence type="ECO:0000256" key="4">
    <source>
        <dbReference type="SAM" id="MobiDB-lite"/>
    </source>
</evidence>
<dbReference type="SUPFAM" id="SSF54826">
    <property type="entry name" value="Enolase N-terminal domain-like"/>
    <property type="match status" value="1"/>
</dbReference>
<keyword evidence="3" id="KW-0460">Magnesium</keyword>
<dbReference type="SUPFAM" id="SSF51604">
    <property type="entry name" value="Enolase C-terminal domain-like"/>
    <property type="match status" value="1"/>
</dbReference>
<evidence type="ECO:0000256" key="3">
    <source>
        <dbReference type="ARBA" id="ARBA00022842"/>
    </source>
</evidence>
<organism evidence="6 7">
    <name type="scientific">Agromyces atrinae</name>
    <dbReference type="NCBI Taxonomy" id="592376"/>
    <lineage>
        <taxon>Bacteria</taxon>
        <taxon>Bacillati</taxon>
        <taxon>Actinomycetota</taxon>
        <taxon>Actinomycetes</taxon>
        <taxon>Micrococcales</taxon>
        <taxon>Microbacteriaceae</taxon>
        <taxon>Agromyces</taxon>
    </lineage>
</organism>
<proteinExistence type="predicted"/>
<evidence type="ECO:0000256" key="2">
    <source>
        <dbReference type="ARBA" id="ARBA00022723"/>
    </source>
</evidence>
<dbReference type="Gene3D" id="3.30.390.10">
    <property type="entry name" value="Enolase-like, N-terminal domain"/>
    <property type="match status" value="1"/>
</dbReference>
<dbReference type="Pfam" id="PF02746">
    <property type="entry name" value="MR_MLE_N"/>
    <property type="match status" value="1"/>
</dbReference>
<comment type="caution">
    <text evidence="6">The sequence shown here is derived from an EMBL/GenBank/DDBJ whole genome shotgun (WGS) entry which is preliminary data.</text>
</comment>
<comment type="cofactor">
    <cofactor evidence="1">
        <name>Mg(2+)</name>
        <dbReference type="ChEBI" id="CHEBI:18420"/>
    </cofactor>
</comment>
<dbReference type="CDD" id="cd03316">
    <property type="entry name" value="MR_like"/>
    <property type="match status" value="1"/>
</dbReference>
<dbReference type="InterPro" id="IPR029017">
    <property type="entry name" value="Enolase-like_N"/>
</dbReference>
<dbReference type="AlphaFoldDB" id="A0A852SKV7"/>